<proteinExistence type="predicted"/>
<reference evidence="3 4" key="2">
    <citation type="submission" date="2024-07" db="EMBL/GenBank/DDBJ databases">
        <authorList>
            <person name="Akdeniz Z."/>
        </authorList>
    </citation>
    <scope>NUCLEOTIDE SEQUENCE [LARGE SCALE GENOMIC DNA]</scope>
</reference>
<dbReference type="AlphaFoldDB" id="A0AA86NIE1"/>
<organism evidence="2">
    <name type="scientific">Hexamita inflata</name>
    <dbReference type="NCBI Taxonomy" id="28002"/>
    <lineage>
        <taxon>Eukaryota</taxon>
        <taxon>Metamonada</taxon>
        <taxon>Diplomonadida</taxon>
        <taxon>Hexamitidae</taxon>
        <taxon>Hexamitinae</taxon>
        <taxon>Hexamita</taxon>
    </lineage>
</organism>
<feature type="coiled-coil region" evidence="1">
    <location>
        <begin position="386"/>
        <end position="413"/>
    </location>
</feature>
<reference evidence="2" key="1">
    <citation type="submission" date="2023-06" db="EMBL/GenBank/DDBJ databases">
        <authorList>
            <person name="Kurt Z."/>
        </authorList>
    </citation>
    <scope>NUCLEOTIDE SEQUENCE</scope>
</reference>
<evidence type="ECO:0000313" key="2">
    <source>
        <dbReference type="EMBL" id="CAI9919853.1"/>
    </source>
</evidence>
<name>A0AA86NIE1_9EUKA</name>
<evidence type="ECO:0000313" key="3">
    <source>
        <dbReference type="EMBL" id="CAL6081962.1"/>
    </source>
</evidence>
<keyword evidence="1" id="KW-0175">Coiled coil</keyword>
<comment type="caution">
    <text evidence="2">The sequence shown here is derived from an EMBL/GenBank/DDBJ whole genome shotgun (WGS) entry which is preliminary data.</text>
</comment>
<accession>A0AA86NIE1</accession>
<keyword evidence="4" id="KW-1185">Reference proteome</keyword>
<dbReference type="EMBL" id="CATOUU010000187">
    <property type="protein sequence ID" value="CAI9919853.1"/>
    <property type="molecule type" value="Genomic_DNA"/>
</dbReference>
<protein>
    <submittedName>
        <fullName evidence="3">Hypothetical_protein</fullName>
    </submittedName>
</protein>
<dbReference type="EMBL" id="CAXDID020000358">
    <property type="protein sequence ID" value="CAL6081962.1"/>
    <property type="molecule type" value="Genomic_DNA"/>
</dbReference>
<evidence type="ECO:0000313" key="4">
    <source>
        <dbReference type="Proteomes" id="UP001642409"/>
    </source>
</evidence>
<dbReference type="Proteomes" id="UP001642409">
    <property type="component" value="Unassembled WGS sequence"/>
</dbReference>
<evidence type="ECO:0000256" key="1">
    <source>
        <dbReference type="SAM" id="Coils"/>
    </source>
</evidence>
<sequence length="508" mass="57500">MNNLHINNNVILSQQSGNIFILNDKVKETNIVLQVNDMTYFAIFGLNNNQQQIYDSQISVIIQFSVVYGSLICQKCDVFLLNSTLVFEARGQYLSAIIQQALTKINIITTIVQYRFYSQQYSSGAILTVKNDIQFVVTDTSIIGHEFQMNEQSSILIALLQVQLSVQIQSLQLCSNVKNLIDNQTNIQFSEEPNTECKSICGQNIQVVYGFCWLQLQYGTMQVNDTWMCVLPFVFNDDICVCTEGYLLDGNECINVLGQLQYLNQMNLYLDRLNQSDYEQEQHLINNISAILTQRKIDIQMQDVNLLRNTTSILNEVSQWNIQLSSEIYNVNTSLSTLANTQQTQFAKLKNDMYTVNNSVFAYIQLTSNQLSSVLTTLNTSTKQQFDALNLTLQNANSKLAATENQLNVQQSQINNIINVNSVQSADILTLKSKTSSSSLNGAFWCTMMSVQVQSEFSGYCPGVMLCCSKNYFQNPEQILYKCTTGYKGEYSWYSENSCGSYVGAIYL</sequence>
<gene>
    <name evidence="3" type="ORF">HINF_LOCUS60754</name>
    <name evidence="2" type="ORF">HINF_LOCUS7498</name>
</gene>